<dbReference type="RefSeq" id="WP_172247595.1">
    <property type="nucleotide sequence ID" value="NZ_BMDD01000009.1"/>
</dbReference>
<dbReference type="EMBL" id="BMDD01000009">
    <property type="protein sequence ID" value="GGH87451.1"/>
    <property type="molecule type" value="Genomic_DNA"/>
</dbReference>
<protein>
    <recommendedName>
        <fullName evidence="4">DUF4309 domain-containing protein</fullName>
    </recommendedName>
</protein>
<dbReference type="Proteomes" id="UP000605427">
    <property type="component" value="Unassembled WGS sequence"/>
</dbReference>
<accession>A0ABQ2A781</accession>
<organism evidence="2 3">
    <name type="scientific">Saccharibacillus endophyticus</name>
    <dbReference type="NCBI Taxonomy" id="2060666"/>
    <lineage>
        <taxon>Bacteria</taxon>
        <taxon>Bacillati</taxon>
        <taxon>Bacillota</taxon>
        <taxon>Bacilli</taxon>
        <taxon>Bacillales</taxon>
        <taxon>Paenibacillaceae</taxon>
        <taxon>Saccharibacillus</taxon>
    </lineage>
</organism>
<keyword evidence="3" id="KW-1185">Reference proteome</keyword>
<proteinExistence type="predicted"/>
<feature type="signal peptide" evidence="1">
    <location>
        <begin position="1"/>
        <end position="21"/>
    </location>
</feature>
<evidence type="ECO:0000313" key="2">
    <source>
        <dbReference type="EMBL" id="GGH87451.1"/>
    </source>
</evidence>
<name>A0ABQ2A781_9BACL</name>
<evidence type="ECO:0000256" key="1">
    <source>
        <dbReference type="SAM" id="SignalP"/>
    </source>
</evidence>
<feature type="chain" id="PRO_5045944865" description="DUF4309 domain-containing protein" evidence="1">
    <location>
        <begin position="22"/>
        <end position="177"/>
    </location>
</feature>
<sequence length="177" mass="18996">MFTIMMLLTGMLSSFSTPDLAPSHAAAAVNAPTIVTSAFTASEPSSFSVYPSRSGLETLNGLTLQDRIQDANRLYGEASDKTSAYMAGDEYSYGDLKVGAYQDWIYYVSVPGSAGSFNLNGQELPMDGAQIRERLGTPDFTADDGFGYEHGGQAIKVFIDPRSGEIRSVDLFDSTSV</sequence>
<evidence type="ECO:0000313" key="3">
    <source>
        <dbReference type="Proteomes" id="UP000605427"/>
    </source>
</evidence>
<gene>
    <name evidence="2" type="ORF">GCM10007362_49610</name>
</gene>
<evidence type="ECO:0008006" key="4">
    <source>
        <dbReference type="Google" id="ProtNLM"/>
    </source>
</evidence>
<comment type="caution">
    <text evidence="2">The sequence shown here is derived from an EMBL/GenBank/DDBJ whole genome shotgun (WGS) entry which is preliminary data.</text>
</comment>
<keyword evidence="1" id="KW-0732">Signal</keyword>
<reference evidence="3" key="1">
    <citation type="journal article" date="2019" name="Int. J. Syst. Evol. Microbiol.">
        <title>The Global Catalogue of Microorganisms (GCM) 10K type strain sequencing project: providing services to taxonomists for standard genome sequencing and annotation.</title>
        <authorList>
            <consortium name="The Broad Institute Genomics Platform"/>
            <consortium name="The Broad Institute Genome Sequencing Center for Infectious Disease"/>
            <person name="Wu L."/>
            <person name="Ma J."/>
        </authorList>
    </citation>
    <scope>NUCLEOTIDE SEQUENCE [LARGE SCALE GENOMIC DNA]</scope>
    <source>
        <strain evidence="3">CCM 8702</strain>
    </source>
</reference>